<dbReference type="PANTHER" id="PTHR22650">
    <property type="entry name" value="GLYCOPROTEIN IB BETA"/>
    <property type="match status" value="1"/>
</dbReference>
<feature type="domain" description="LRRCT" evidence="13">
    <location>
        <begin position="122"/>
        <end position="173"/>
    </location>
</feature>
<dbReference type="GO" id="GO:0016020">
    <property type="term" value="C:membrane"/>
    <property type="evidence" value="ECO:0007669"/>
    <property type="project" value="UniProtKB-SubCell"/>
</dbReference>
<dbReference type="GeneTree" id="ENSGT00530000064244"/>
<dbReference type="Pfam" id="PF01462">
    <property type="entry name" value="LRRNT"/>
    <property type="match status" value="1"/>
</dbReference>
<evidence type="ECO:0000259" key="12">
    <source>
        <dbReference type="SMART" id="SM00013"/>
    </source>
</evidence>
<evidence type="ECO:0000256" key="8">
    <source>
        <dbReference type="ARBA" id="ARBA00023084"/>
    </source>
</evidence>
<evidence type="ECO:0000256" key="6">
    <source>
        <dbReference type="ARBA" id="ARBA00022889"/>
    </source>
</evidence>
<evidence type="ECO:0000256" key="3">
    <source>
        <dbReference type="ARBA" id="ARBA00022692"/>
    </source>
</evidence>
<evidence type="ECO:0000259" key="13">
    <source>
        <dbReference type="SMART" id="SM00082"/>
    </source>
</evidence>
<protein>
    <submittedName>
        <fullName evidence="14">Glycoprotein IX (platelet)</fullName>
    </submittedName>
</protein>
<evidence type="ECO:0000256" key="7">
    <source>
        <dbReference type="ARBA" id="ARBA00022989"/>
    </source>
</evidence>
<keyword evidence="2" id="KW-0433">Leucine-rich repeat</keyword>
<dbReference type="GO" id="GO:0007596">
    <property type="term" value="P:blood coagulation"/>
    <property type="evidence" value="ECO:0007669"/>
    <property type="project" value="UniProtKB-KW"/>
</dbReference>
<keyword evidence="4" id="KW-0356">Hemostasis</keyword>
<comment type="subcellular location">
    <subcellularLocation>
        <location evidence="1">Membrane</location>
        <topology evidence="1">Single-pass type I membrane protein</topology>
    </subcellularLocation>
</comment>
<dbReference type="Proteomes" id="UP000694383">
    <property type="component" value="Unplaced"/>
</dbReference>
<evidence type="ECO:0000256" key="2">
    <source>
        <dbReference type="ARBA" id="ARBA00022614"/>
    </source>
</evidence>
<keyword evidence="7 11" id="KW-1133">Transmembrane helix</keyword>
<keyword evidence="3 11" id="KW-0812">Transmembrane</keyword>
<dbReference type="AlphaFoldDB" id="A0A8C7WMM1"/>
<dbReference type="Gene3D" id="3.80.10.10">
    <property type="entry name" value="Ribonuclease Inhibitor"/>
    <property type="match status" value="1"/>
</dbReference>
<dbReference type="SMART" id="SM00082">
    <property type="entry name" value="LRRCT"/>
    <property type="match status" value="1"/>
</dbReference>
<evidence type="ECO:0000256" key="1">
    <source>
        <dbReference type="ARBA" id="ARBA00004479"/>
    </source>
</evidence>
<keyword evidence="15" id="KW-1185">Reference proteome</keyword>
<feature type="domain" description="LRRNT" evidence="12">
    <location>
        <begin position="58"/>
        <end position="92"/>
    </location>
</feature>
<feature type="transmembrane region" description="Helical" evidence="11">
    <location>
        <begin position="179"/>
        <end position="200"/>
    </location>
</feature>
<organism evidence="14 15">
    <name type="scientific">Oryzias sinensis</name>
    <name type="common">Chinese medaka</name>
    <dbReference type="NCBI Taxonomy" id="183150"/>
    <lineage>
        <taxon>Eukaryota</taxon>
        <taxon>Metazoa</taxon>
        <taxon>Chordata</taxon>
        <taxon>Craniata</taxon>
        <taxon>Vertebrata</taxon>
        <taxon>Euteleostomi</taxon>
        <taxon>Actinopterygii</taxon>
        <taxon>Neopterygii</taxon>
        <taxon>Teleostei</taxon>
        <taxon>Neoteleostei</taxon>
        <taxon>Acanthomorphata</taxon>
        <taxon>Ovalentaria</taxon>
        <taxon>Atherinomorphae</taxon>
        <taxon>Beloniformes</taxon>
        <taxon>Adrianichthyidae</taxon>
        <taxon>Oryziinae</taxon>
        <taxon>Oryzias</taxon>
    </lineage>
</organism>
<evidence type="ECO:0000256" key="10">
    <source>
        <dbReference type="ARBA" id="ARBA00023157"/>
    </source>
</evidence>
<evidence type="ECO:0000313" key="14">
    <source>
        <dbReference type="Ensembl" id="ENSOSIP00000000576.1"/>
    </source>
</evidence>
<reference evidence="14" key="1">
    <citation type="submission" date="2025-08" db="UniProtKB">
        <authorList>
            <consortium name="Ensembl"/>
        </authorList>
    </citation>
    <scope>IDENTIFICATION</scope>
</reference>
<dbReference type="InterPro" id="IPR000483">
    <property type="entry name" value="Cys-rich_flank_reg_C"/>
</dbReference>
<dbReference type="Ensembl" id="ENSOSIT00000000603.1">
    <property type="protein sequence ID" value="ENSOSIP00000000576.1"/>
    <property type="gene ID" value="ENSOSIG00000000320.1"/>
</dbReference>
<accession>A0A8C7WMM1</accession>
<keyword evidence="6" id="KW-0130">Cell adhesion</keyword>
<dbReference type="InterPro" id="IPR032675">
    <property type="entry name" value="LRR_dom_sf"/>
</dbReference>
<dbReference type="GO" id="GO:0007155">
    <property type="term" value="P:cell adhesion"/>
    <property type="evidence" value="ECO:0007669"/>
    <property type="project" value="UniProtKB-KW"/>
</dbReference>
<keyword evidence="9 11" id="KW-0472">Membrane</keyword>
<sequence length="283" mass="31852">GARYTCIEKLLELLRPYWLNDPLLEKMKMTKLLDTMLFLSLSLAVYLLPTSSNAHISGGPCICSALVPAGLHVNCSSLNLTYVPRLPSNTTELQMQDNRLTSVDPGLFDRYVSLKKLSLSGNPFHCDCRIQYLRNWVLKNRHIISSVPTCSTPSSVAHKAMTELTDEYFSSCARPSCAYATNALMVGMLLCLLLLSLWSLKLGRRSTFTLSIDERHSGFQSYSLRSLRPKHRRRLHTGQSGAGEDSDFFFCSEDLETPLLNMELLPQVLDVLHKKHNIKIKAT</sequence>
<evidence type="ECO:0000256" key="5">
    <source>
        <dbReference type="ARBA" id="ARBA00022729"/>
    </source>
</evidence>
<evidence type="ECO:0000256" key="9">
    <source>
        <dbReference type="ARBA" id="ARBA00023136"/>
    </source>
</evidence>
<keyword evidence="10" id="KW-1015">Disulfide bond</keyword>
<proteinExistence type="predicted"/>
<evidence type="ECO:0000256" key="4">
    <source>
        <dbReference type="ARBA" id="ARBA00022696"/>
    </source>
</evidence>
<keyword evidence="8" id="KW-0094">Blood coagulation</keyword>
<dbReference type="PANTHER" id="PTHR22650:SF6">
    <property type="entry name" value="PLATELET GLYCOPROTEIN IX"/>
    <property type="match status" value="1"/>
</dbReference>
<evidence type="ECO:0000313" key="15">
    <source>
        <dbReference type="Proteomes" id="UP000694383"/>
    </source>
</evidence>
<name>A0A8C7WMM1_9TELE</name>
<dbReference type="SMART" id="SM00013">
    <property type="entry name" value="LRRNT"/>
    <property type="match status" value="1"/>
</dbReference>
<dbReference type="InterPro" id="IPR052313">
    <property type="entry name" value="GPIb-IX-V_Complex"/>
</dbReference>
<reference evidence="14" key="2">
    <citation type="submission" date="2025-09" db="UniProtKB">
        <authorList>
            <consortium name="Ensembl"/>
        </authorList>
    </citation>
    <scope>IDENTIFICATION</scope>
</reference>
<keyword evidence="5" id="KW-0732">Signal</keyword>
<dbReference type="InterPro" id="IPR000372">
    <property type="entry name" value="LRRNT"/>
</dbReference>
<evidence type="ECO:0000256" key="11">
    <source>
        <dbReference type="SAM" id="Phobius"/>
    </source>
</evidence>
<dbReference type="SUPFAM" id="SSF52058">
    <property type="entry name" value="L domain-like"/>
    <property type="match status" value="1"/>
</dbReference>